<dbReference type="EMBL" id="BSUK01000001">
    <property type="protein sequence ID" value="GMA26333.1"/>
    <property type="molecule type" value="Genomic_DNA"/>
</dbReference>
<keyword evidence="3" id="KW-1185">Reference proteome</keyword>
<evidence type="ECO:0000313" key="3">
    <source>
        <dbReference type="Proteomes" id="UP001157091"/>
    </source>
</evidence>
<proteinExistence type="predicted"/>
<gene>
    <name evidence="2" type="ORF">GCM10025864_40920</name>
</gene>
<reference evidence="3" key="1">
    <citation type="journal article" date="2019" name="Int. J. Syst. Evol. Microbiol.">
        <title>The Global Catalogue of Microorganisms (GCM) 10K type strain sequencing project: providing services to taxonomists for standard genome sequencing and annotation.</title>
        <authorList>
            <consortium name="The Broad Institute Genomics Platform"/>
            <consortium name="The Broad Institute Genome Sequencing Center for Infectious Disease"/>
            <person name="Wu L."/>
            <person name="Ma J."/>
        </authorList>
    </citation>
    <scope>NUCLEOTIDE SEQUENCE [LARGE SCALE GENOMIC DNA]</scope>
    <source>
        <strain evidence="3">NBRC 106348</strain>
    </source>
</reference>
<sequence>MRARGPQVLRDLRDVPVGAADGVRLGRAQRLRGEQVRLERLARARVADGQDGDEVGRVEQAERDAGLEAERDRGDVAARDRDPAGAGEVLALLGERRVLGRLPAAPGASRSSGIPYGQVPACSER</sequence>
<protein>
    <submittedName>
        <fullName evidence="2">Uncharacterized protein</fullName>
    </submittedName>
</protein>
<comment type="caution">
    <text evidence="2">The sequence shown here is derived from an EMBL/GenBank/DDBJ whole genome shotgun (WGS) entry which is preliminary data.</text>
</comment>
<accession>A0ABQ6I8P4</accession>
<dbReference type="Proteomes" id="UP001157091">
    <property type="component" value="Unassembled WGS sequence"/>
</dbReference>
<name>A0ABQ6I8P4_9MICO</name>
<feature type="region of interest" description="Disordered" evidence="1">
    <location>
        <begin position="102"/>
        <end position="125"/>
    </location>
</feature>
<evidence type="ECO:0000256" key="1">
    <source>
        <dbReference type="SAM" id="MobiDB-lite"/>
    </source>
</evidence>
<organism evidence="2 3">
    <name type="scientific">Luteimicrobium album</name>
    <dbReference type="NCBI Taxonomy" id="1054550"/>
    <lineage>
        <taxon>Bacteria</taxon>
        <taxon>Bacillati</taxon>
        <taxon>Actinomycetota</taxon>
        <taxon>Actinomycetes</taxon>
        <taxon>Micrococcales</taxon>
        <taxon>Luteimicrobium</taxon>
    </lineage>
</organism>
<feature type="compositionally biased region" description="Basic and acidic residues" evidence="1">
    <location>
        <begin position="47"/>
        <end position="83"/>
    </location>
</feature>
<feature type="region of interest" description="Disordered" evidence="1">
    <location>
        <begin position="47"/>
        <end position="84"/>
    </location>
</feature>
<evidence type="ECO:0000313" key="2">
    <source>
        <dbReference type="EMBL" id="GMA26333.1"/>
    </source>
</evidence>